<organism evidence="1 2">
    <name type="scientific">Portunus trituberculatus</name>
    <name type="common">Swimming crab</name>
    <name type="synonym">Neptunus trituberculatus</name>
    <dbReference type="NCBI Taxonomy" id="210409"/>
    <lineage>
        <taxon>Eukaryota</taxon>
        <taxon>Metazoa</taxon>
        <taxon>Ecdysozoa</taxon>
        <taxon>Arthropoda</taxon>
        <taxon>Crustacea</taxon>
        <taxon>Multicrustacea</taxon>
        <taxon>Malacostraca</taxon>
        <taxon>Eumalacostraca</taxon>
        <taxon>Eucarida</taxon>
        <taxon>Decapoda</taxon>
        <taxon>Pleocyemata</taxon>
        <taxon>Brachyura</taxon>
        <taxon>Eubrachyura</taxon>
        <taxon>Portunoidea</taxon>
        <taxon>Portunidae</taxon>
        <taxon>Portuninae</taxon>
        <taxon>Portunus</taxon>
    </lineage>
</organism>
<evidence type="ECO:0000313" key="2">
    <source>
        <dbReference type="Proteomes" id="UP000324222"/>
    </source>
</evidence>
<reference evidence="1 2" key="1">
    <citation type="submission" date="2019-05" db="EMBL/GenBank/DDBJ databases">
        <title>Another draft genome of Portunus trituberculatus and its Hox gene families provides insights of decapod evolution.</title>
        <authorList>
            <person name="Jeong J.-H."/>
            <person name="Song I."/>
            <person name="Kim S."/>
            <person name="Choi T."/>
            <person name="Kim D."/>
            <person name="Ryu S."/>
            <person name="Kim W."/>
        </authorList>
    </citation>
    <scope>NUCLEOTIDE SEQUENCE [LARGE SCALE GENOMIC DNA]</scope>
    <source>
        <tissue evidence="1">Muscle</tissue>
    </source>
</reference>
<protein>
    <submittedName>
        <fullName evidence="1">Uncharacterized protein</fullName>
    </submittedName>
</protein>
<dbReference type="Proteomes" id="UP000324222">
    <property type="component" value="Unassembled WGS sequence"/>
</dbReference>
<sequence>MEEKLAHFFHLGVAIQGHTSPEVLQSGGAALTRPWPSFRGGLGEDAMLSSFCMRSLADPEGKAAGARGVRRRPSPPHCRALHAAPYASLAPWHLPPWATLLRRGRHRPAG</sequence>
<proteinExistence type="predicted"/>
<evidence type="ECO:0000313" key="1">
    <source>
        <dbReference type="EMBL" id="MPC80180.1"/>
    </source>
</evidence>
<accession>A0A5B7I6G3</accession>
<dbReference type="AlphaFoldDB" id="A0A5B7I6G3"/>
<name>A0A5B7I6G3_PORTR</name>
<gene>
    <name evidence="1" type="ORF">E2C01_074750</name>
</gene>
<comment type="caution">
    <text evidence="1">The sequence shown here is derived from an EMBL/GenBank/DDBJ whole genome shotgun (WGS) entry which is preliminary data.</text>
</comment>
<keyword evidence="2" id="KW-1185">Reference proteome</keyword>
<dbReference type="EMBL" id="VSRR010053274">
    <property type="protein sequence ID" value="MPC80180.1"/>
    <property type="molecule type" value="Genomic_DNA"/>
</dbReference>